<dbReference type="RefSeq" id="WP_041503398.1">
    <property type="nucleotide sequence ID" value="NZ_JPIT01000018.1"/>
</dbReference>
<evidence type="ECO:0000313" key="2">
    <source>
        <dbReference type="Proteomes" id="UP000031937"/>
    </source>
</evidence>
<organism evidence="1 2">
    <name type="scientific">Sanguibacteroides justesenii</name>
    <dbReference type="NCBI Taxonomy" id="1547597"/>
    <lineage>
        <taxon>Bacteria</taxon>
        <taxon>Pseudomonadati</taxon>
        <taxon>Bacteroidota</taxon>
        <taxon>Bacteroidia</taxon>
        <taxon>Bacteroidales</taxon>
        <taxon>Porphyromonadaceae</taxon>
        <taxon>Sanguibacteroides</taxon>
    </lineage>
</organism>
<comment type="caution">
    <text evidence="1">The sequence shown here is derived from an EMBL/GenBank/DDBJ whole genome shotgun (WGS) entry which is preliminary data.</text>
</comment>
<name>A0AB34R4J3_9PORP</name>
<gene>
    <name evidence="1" type="ORF">IE90_08635</name>
</gene>
<dbReference type="EMBL" id="JPIT01000018">
    <property type="protein sequence ID" value="KIO45462.1"/>
    <property type="molecule type" value="Genomic_DNA"/>
</dbReference>
<dbReference type="AlphaFoldDB" id="A0AB34R4J3"/>
<reference evidence="1 2" key="1">
    <citation type="submission" date="2014-07" db="EMBL/GenBank/DDBJ databases">
        <title>Porphyromonadaceae bacterium OUH 334697 = ATCC BAA-2682 = DSM 28341 draft genome.</title>
        <authorList>
            <person name="Sydenham T.V."/>
            <person name="Hasman H."/>
            <person name="Justesen U.S."/>
        </authorList>
    </citation>
    <scope>NUCLEOTIDE SEQUENCE [LARGE SCALE GENOMIC DNA]</scope>
    <source>
        <strain evidence="1 2">OUH 334697</strain>
    </source>
</reference>
<evidence type="ECO:0000313" key="1">
    <source>
        <dbReference type="EMBL" id="KIO45462.1"/>
    </source>
</evidence>
<sequence>MISIYNVRLILESKKEVDLKYWDKEGNIVEANGVVCTSSYKENNTFNLLHVISKEVRTIRAWNIFEFNGVEVML</sequence>
<accession>A0AB34R4J3</accession>
<dbReference type="Proteomes" id="UP000031937">
    <property type="component" value="Unassembled WGS sequence"/>
</dbReference>
<proteinExistence type="predicted"/>
<protein>
    <submittedName>
        <fullName evidence="1">Uncharacterized protein</fullName>
    </submittedName>
</protein>